<proteinExistence type="predicted"/>
<evidence type="ECO:0000313" key="2">
    <source>
        <dbReference type="EMBL" id="RKF30155.1"/>
    </source>
</evidence>
<sequence>MEAQHFFEKSFQTSFNQGVSNEVCYIQIPPNVNLYGTIEIKVTGGYNNQLNRGVLVKRIDIVYNGTSQNYLSQSSEVTESSEPLSSYWAIGDFDPVNSRIPIYHLNNIHNNINVKIKMQLLHELSIPVLQSGLTLSNPVVGTGGISRQYRHFNDERIGIGTTTPEYKLDIVGTARAHEIRVNTQKTADFVFEPDYQLPALDSVKTFIQQNRHLPGIPSAKQMEKEGINVGNLQIDLLQKIEELTLHLIRATERAEHQEKRIAEQEKRIKELENRL</sequence>
<name>A0A420FBC2_9SPHI</name>
<reference evidence="2 3" key="1">
    <citation type="submission" date="2016-07" db="EMBL/GenBank/DDBJ databases">
        <title>Genome analysis of Sphingobacterium siyangense T12B17.</title>
        <authorList>
            <person name="Xu D."/>
            <person name="Su Y."/>
            <person name="Zheng S."/>
        </authorList>
    </citation>
    <scope>NUCLEOTIDE SEQUENCE [LARGE SCALE GENOMIC DNA]</scope>
    <source>
        <strain evidence="2 3">T12B17</strain>
    </source>
</reference>
<dbReference type="Proteomes" id="UP000286402">
    <property type="component" value="Unassembled WGS sequence"/>
</dbReference>
<keyword evidence="1" id="KW-0175">Coiled coil</keyword>
<evidence type="ECO:0000256" key="1">
    <source>
        <dbReference type="SAM" id="Coils"/>
    </source>
</evidence>
<feature type="coiled-coil region" evidence="1">
    <location>
        <begin position="240"/>
        <end position="274"/>
    </location>
</feature>
<protein>
    <submittedName>
        <fullName evidence="2">Uncharacterized protein</fullName>
    </submittedName>
</protein>
<gene>
    <name evidence="2" type="ORF">BCY89_20360</name>
</gene>
<dbReference type="EMBL" id="MCAQ01000030">
    <property type="protein sequence ID" value="RKF30155.1"/>
    <property type="molecule type" value="Genomic_DNA"/>
</dbReference>
<organism evidence="2 3">
    <name type="scientific">Sphingobacterium siyangense</name>
    <dbReference type="NCBI Taxonomy" id="459529"/>
    <lineage>
        <taxon>Bacteria</taxon>
        <taxon>Pseudomonadati</taxon>
        <taxon>Bacteroidota</taxon>
        <taxon>Sphingobacteriia</taxon>
        <taxon>Sphingobacteriales</taxon>
        <taxon>Sphingobacteriaceae</taxon>
        <taxon>Sphingobacterium</taxon>
    </lineage>
</organism>
<accession>A0A420FBC2</accession>
<dbReference type="AlphaFoldDB" id="A0A420FBC2"/>
<keyword evidence="3" id="KW-1185">Reference proteome</keyword>
<evidence type="ECO:0000313" key="3">
    <source>
        <dbReference type="Proteomes" id="UP000286402"/>
    </source>
</evidence>
<comment type="caution">
    <text evidence="2">The sequence shown here is derived from an EMBL/GenBank/DDBJ whole genome shotgun (WGS) entry which is preliminary data.</text>
</comment>